<name>A0AAW1E9N2_ZOAVI</name>
<evidence type="ECO:0000313" key="2">
    <source>
        <dbReference type="Proteomes" id="UP001488805"/>
    </source>
</evidence>
<accession>A0AAW1E9N2</accession>
<organism evidence="1 2">
    <name type="scientific">Zoarces viviparus</name>
    <name type="common">Viviparous eelpout</name>
    <name type="synonym">Blennius viviparus</name>
    <dbReference type="NCBI Taxonomy" id="48416"/>
    <lineage>
        <taxon>Eukaryota</taxon>
        <taxon>Metazoa</taxon>
        <taxon>Chordata</taxon>
        <taxon>Craniata</taxon>
        <taxon>Vertebrata</taxon>
        <taxon>Euteleostomi</taxon>
        <taxon>Actinopterygii</taxon>
        <taxon>Neopterygii</taxon>
        <taxon>Teleostei</taxon>
        <taxon>Neoteleostei</taxon>
        <taxon>Acanthomorphata</taxon>
        <taxon>Eupercaria</taxon>
        <taxon>Perciformes</taxon>
        <taxon>Cottioidei</taxon>
        <taxon>Zoarcales</taxon>
        <taxon>Zoarcidae</taxon>
        <taxon>Zoarcinae</taxon>
        <taxon>Zoarces</taxon>
    </lineage>
</organism>
<sequence>MTNIRDTTADLKLSFQQSSAVLYGNKTLKIAQTFVTSAQHTRPHEHKSIYVVRTNVPEVRNILQSAQEAHCSPQSLSLHLWTEKRTTNPVKNSRSL</sequence>
<dbReference type="Proteomes" id="UP001488805">
    <property type="component" value="Unassembled WGS sequence"/>
</dbReference>
<evidence type="ECO:0000313" key="1">
    <source>
        <dbReference type="EMBL" id="KAK9518897.1"/>
    </source>
</evidence>
<dbReference type="AlphaFoldDB" id="A0AAW1E9N2"/>
<gene>
    <name evidence="1" type="ORF">VZT92_021664</name>
</gene>
<dbReference type="EMBL" id="JBCEZU010000434">
    <property type="protein sequence ID" value="KAK9518897.1"/>
    <property type="molecule type" value="Genomic_DNA"/>
</dbReference>
<proteinExistence type="predicted"/>
<comment type="caution">
    <text evidence="1">The sequence shown here is derived from an EMBL/GenBank/DDBJ whole genome shotgun (WGS) entry which is preliminary data.</text>
</comment>
<keyword evidence="2" id="KW-1185">Reference proteome</keyword>
<protein>
    <submittedName>
        <fullName evidence="1">Uncharacterized protein</fullName>
    </submittedName>
</protein>
<reference evidence="1 2" key="1">
    <citation type="journal article" date="2024" name="Genome Biol. Evol.">
        <title>Chromosome-level genome assembly of the viviparous eelpout Zoarces viviparus.</title>
        <authorList>
            <person name="Fuhrmann N."/>
            <person name="Brasseur M.V."/>
            <person name="Bakowski C.E."/>
            <person name="Podsiadlowski L."/>
            <person name="Prost S."/>
            <person name="Krehenwinkel H."/>
            <person name="Mayer C."/>
        </authorList>
    </citation>
    <scope>NUCLEOTIDE SEQUENCE [LARGE SCALE GENOMIC DNA]</scope>
    <source>
        <strain evidence="1">NO-MEL_2022_Ind0_liver</strain>
    </source>
</reference>